<dbReference type="RefSeq" id="WP_341419354.1">
    <property type="nucleotide sequence ID" value="NZ_JBBPCC010000027.1"/>
</dbReference>
<keyword evidence="2" id="KW-1185">Reference proteome</keyword>
<dbReference type="SUPFAM" id="SSF52540">
    <property type="entry name" value="P-loop containing nucleoside triphosphate hydrolases"/>
    <property type="match status" value="1"/>
</dbReference>
<dbReference type="InterPro" id="IPR027417">
    <property type="entry name" value="P-loop_NTPase"/>
</dbReference>
<sequence>MRTLLAIPGYGEGSLTANSETSLDRRTDGQAVIVSSREALQAHLDDPLEALAVHAGIWYDRYPWEWMPLLRRKLPHARLMVAQDDSVYDSFLMEAVCRLGESLDIRILPTGASRRSVLQAFHRFAAGQELAEERDSNPAGIRIGKQGKVITVWSAAAKDGATTVAVNTALALAAQGKLSVGLVDANLRNPEVHACLSMATDGASAFSLRSKLQTQRLTREELLSACRLYKQQGRVHVLPGSPRRDTAVDMTPEMMEHLIAAARSAFDVTVIDVSGSPDNAATIGAVREADERWLVVQNRYASYRYGWGEWFACFWSYCGLLPQDVSLVVNRTAAAERPERIADYLGMPLAAALPNVPGGLGLRAADEGVPLYGRAEALVFSKQVDQLAARLFPPAGNDIQVRLSLEAAPRRKPGWFDRLTARLG</sequence>
<organism evidence="1 2">
    <name type="scientific">Paenibacillus filicis</name>
    <dbReference type="NCBI Taxonomy" id="669464"/>
    <lineage>
        <taxon>Bacteria</taxon>
        <taxon>Bacillati</taxon>
        <taxon>Bacillota</taxon>
        <taxon>Bacilli</taxon>
        <taxon>Bacillales</taxon>
        <taxon>Paenibacillaceae</taxon>
        <taxon>Paenibacillus</taxon>
    </lineage>
</organism>
<dbReference type="Proteomes" id="UP001469365">
    <property type="component" value="Unassembled WGS sequence"/>
</dbReference>
<accession>A0ABU9DTN2</accession>
<reference evidence="1 2" key="1">
    <citation type="submission" date="2024-04" db="EMBL/GenBank/DDBJ databases">
        <title>draft genome sequnece of Paenibacillus filicis.</title>
        <authorList>
            <person name="Kim D.-U."/>
        </authorList>
    </citation>
    <scope>NUCLEOTIDE SEQUENCE [LARGE SCALE GENOMIC DNA]</scope>
    <source>
        <strain evidence="1 2">KACC14197</strain>
    </source>
</reference>
<dbReference type="PANTHER" id="PTHR43384">
    <property type="entry name" value="SEPTUM SITE-DETERMINING PROTEIN MIND HOMOLOG, CHLOROPLASTIC-RELATED"/>
    <property type="match status" value="1"/>
</dbReference>
<name>A0ABU9DTN2_9BACL</name>
<dbReference type="Gene3D" id="3.40.50.300">
    <property type="entry name" value="P-loop containing nucleotide triphosphate hydrolases"/>
    <property type="match status" value="1"/>
</dbReference>
<evidence type="ECO:0000313" key="2">
    <source>
        <dbReference type="Proteomes" id="UP001469365"/>
    </source>
</evidence>
<protein>
    <recommendedName>
        <fullName evidence="3">CobQ/CobB/MinD/ParA nucleotide binding domain-containing protein</fullName>
    </recommendedName>
</protein>
<comment type="caution">
    <text evidence="1">The sequence shown here is derived from an EMBL/GenBank/DDBJ whole genome shotgun (WGS) entry which is preliminary data.</text>
</comment>
<dbReference type="InterPro" id="IPR050625">
    <property type="entry name" value="ParA/MinD_ATPase"/>
</dbReference>
<dbReference type="EMBL" id="JBBPCC010000027">
    <property type="protein sequence ID" value="MEK8132229.1"/>
    <property type="molecule type" value="Genomic_DNA"/>
</dbReference>
<dbReference type="PANTHER" id="PTHR43384:SF13">
    <property type="entry name" value="SLR0110 PROTEIN"/>
    <property type="match status" value="1"/>
</dbReference>
<gene>
    <name evidence="1" type="ORF">WMW72_30455</name>
</gene>
<proteinExistence type="predicted"/>
<evidence type="ECO:0000313" key="1">
    <source>
        <dbReference type="EMBL" id="MEK8132229.1"/>
    </source>
</evidence>
<evidence type="ECO:0008006" key="3">
    <source>
        <dbReference type="Google" id="ProtNLM"/>
    </source>
</evidence>